<dbReference type="InterPro" id="IPR002523">
    <property type="entry name" value="MgTranspt_CorA/ZnTranspt_ZntB"/>
</dbReference>
<feature type="compositionally biased region" description="Basic and acidic residues" evidence="5">
    <location>
        <begin position="304"/>
        <end position="314"/>
    </location>
</feature>
<dbReference type="Proteomes" id="UP001174936">
    <property type="component" value="Unassembled WGS sequence"/>
</dbReference>
<dbReference type="GO" id="GO:0046873">
    <property type="term" value="F:metal ion transmembrane transporter activity"/>
    <property type="evidence" value="ECO:0007669"/>
    <property type="project" value="InterPro"/>
</dbReference>
<keyword evidence="3 6" id="KW-1133">Transmembrane helix</keyword>
<evidence type="ECO:0000313" key="7">
    <source>
        <dbReference type="EMBL" id="KAK0651082.1"/>
    </source>
</evidence>
<evidence type="ECO:0000256" key="6">
    <source>
        <dbReference type="SAM" id="Phobius"/>
    </source>
</evidence>
<evidence type="ECO:0000256" key="3">
    <source>
        <dbReference type="ARBA" id="ARBA00022989"/>
    </source>
</evidence>
<dbReference type="AlphaFoldDB" id="A0AA40CUE1"/>
<evidence type="ECO:0000256" key="2">
    <source>
        <dbReference type="ARBA" id="ARBA00022692"/>
    </source>
</evidence>
<sequence>MTTTSTFQIPKALTRTRTIKESWGFRKHWRSAVYYTGDLYQDELQDCYRAEWKVEHPEPYLQFVRDISSEWPHLRGLADFMEVGTEPVRWRDFFCADGDNKYTYSNDETKRACAQKKRVEKTRVSQIVYFEDDTCEEVATYTRPGELGEGLAQLKPGAQPEKHIKLRLFVVEDLSRSVIEQLGSTFNIDPEFFRAHAFDYVWFNIRDPLWDPPSLHVDAVRRDWFQLRFCRARYFSSRQQFNQGQEAANLFNIGRKLYEDENKAFWDSDTQSKLAKVLPRSKKGGLGIDQIKGFLGGSSNGENPAKEKAPDVEIPRPAAAPAKPESKELPGKFEEKIDGKVGLMRTKATMWTKRWEEGDCDIAVLLLDPTIEEGFPLWRGYRNWGPIPSFSATTTDRTALLNASRVPSLTKRTGSPQTKHQVFQASKPSPPAAPPASFFSDFLFWTQRPSAILNPPPKHKLNDTNIIPMVALLRLVSAEWLTMSQYIKTRLSQIDWEITHPKEFLTQTQIDIILNKLHTWRRLVPQYREMITETQTRVFRVQVKVQTGRELSSLSLNTSDTDPLSPFRDEFRLVLAQMEEYERRIDRLTTVVTSAISIVDSRRVERLTLLAMLFVPLSLVGTLFSMSDDISEIRDTFGWWAVASASCVVLLFSWTAWSRKQSLKAK</sequence>
<reference evidence="7" key="1">
    <citation type="submission" date="2023-06" db="EMBL/GenBank/DDBJ databases">
        <title>Genome-scale phylogeny and comparative genomics of the fungal order Sordariales.</title>
        <authorList>
            <consortium name="Lawrence Berkeley National Laboratory"/>
            <person name="Hensen N."/>
            <person name="Bonometti L."/>
            <person name="Westerberg I."/>
            <person name="Brannstrom I.O."/>
            <person name="Guillou S."/>
            <person name="Cros-Aarteil S."/>
            <person name="Calhoun S."/>
            <person name="Haridas S."/>
            <person name="Kuo A."/>
            <person name="Mondo S."/>
            <person name="Pangilinan J."/>
            <person name="Riley R."/>
            <person name="Labutti K."/>
            <person name="Andreopoulos B."/>
            <person name="Lipzen A."/>
            <person name="Chen C."/>
            <person name="Yanf M."/>
            <person name="Daum C."/>
            <person name="Ng V."/>
            <person name="Clum A."/>
            <person name="Steindorff A."/>
            <person name="Ohm R."/>
            <person name="Martin F."/>
            <person name="Silar P."/>
            <person name="Natvig D."/>
            <person name="Lalanne C."/>
            <person name="Gautier V."/>
            <person name="Ament-Velasquez S.L."/>
            <person name="Kruys A."/>
            <person name="Hutchinson M.I."/>
            <person name="Powell A.J."/>
            <person name="Barry K."/>
            <person name="Miller A.N."/>
            <person name="Grigoriev I.V."/>
            <person name="Debuchy R."/>
            <person name="Gladieux P."/>
            <person name="Thoren M.H."/>
            <person name="Johannesson H."/>
        </authorList>
    </citation>
    <scope>NUCLEOTIDE SEQUENCE</scope>
    <source>
        <strain evidence="7">SMH2532-1</strain>
    </source>
</reference>
<dbReference type="SUPFAM" id="SSF144083">
    <property type="entry name" value="Magnesium transport protein CorA, transmembrane region"/>
    <property type="match status" value="1"/>
</dbReference>
<gene>
    <name evidence="7" type="ORF">B0T16DRAFT_489168</name>
</gene>
<dbReference type="GO" id="GO:0016020">
    <property type="term" value="C:membrane"/>
    <property type="evidence" value="ECO:0007669"/>
    <property type="project" value="UniProtKB-SubCell"/>
</dbReference>
<dbReference type="EMBL" id="JAULSV010000002">
    <property type="protein sequence ID" value="KAK0651082.1"/>
    <property type="molecule type" value="Genomic_DNA"/>
</dbReference>
<dbReference type="InterPro" id="IPR045863">
    <property type="entry name" value="CorA_TM1_TM2"/>
</dbReference>
<protein>
    <submittedName>
        <fullName evidence="7">Uncharacterized protein</fullName>
    </submittedName>
</protein>
<evidence type="ECO:0000256" key="4">
    <source>
        <dbReference type="ARBA" id="ARBA00023136"/>
    </source>
</evidence>
<dbReference type="Gene3D" id="1.20.58.340">
    <property type="entry name" value="Magnesium transport protein CorA, transmembrane region"/>
    <property type="match status" value="1"/>
</dbReference>
<comment type="subcellular location">
    <subcellularLocation>
        <location evidence="1">Membrane</location>
        <topology evidence="1">Multi-pass membrane protein</topology>
    </subcellularLocation>
</comment>
<evidence type="ECO:0000256" key="5">
    <source>
        <dbReference type="SAM" id="MobiDB-lite"/>
    </source>
</evidence>
<comment type="caution">
    <text evidence="7">The sequence shown here is derived from an EMBL/GenBank/DDBJ whole genome shotgun (WGS) entry which is preliminary data.</text>
</comment>
<name>A0AA40CUE1_9PEZI</name>
<keyword evidence="4 6" id="KW-0472">Membrane</keyword>
<proteinExistence type="predicted"/>
<keyword evidence="2 6" id="KW-0812">Transmembrane</keyword>
<dbReference type="Pfam" id="PF01544">
    <property type="entry name" value="CorA"/>
    <property type="match status" value="1"/>
</dbReference>
<evidence type="ECO:0000256" key="1">
    <source>
        <dbReference type="ARBA" id="ARBA00004141"/>
    </source>
</evidence>
<feature type="transmembrane region" description="Helical" evidence="6">
    <location>
        <begin position="637"/>
        <end position="657"/>
    </location>
</feature>
<evidence type="ECO:0000313" key="8">
    <source>
        <dbReference type="Proteomes" id="UP001174936"/>
    </source>
</evidence>
<feature type="transmembrane region" description="Helical" evidence="6">
    <location>
        <begin position="607"/>
        <end position="625"/>
    </location>
</feature>
<keyword evidence="8" id="KW-1185">Reference proteome</keyword>
<accession>A0AA40CUE1</accession>
<organism evidence="7 8">
    <name type="scientific">Cercophora newfieldiana</name>
    <dbReference type="NCBI Taxonomy" id="92897"/>
    <lineage>
        <taxon>Eukaryota</taxon>
        <taxon>Fungi</taxon>
        <taxon>Dikarya</taxon>
        <taxon>Ascomycota</taxon>
        <taxon>Pezizomycotina</taxon>
        <taxon>Sordariomycetes</taxon>
        <taxon>Sordariomycetidae</taxon>
        <taxon>Sordariales</taxon>
        <taxon>Lasiosphaeriaceae</taxon>
        <taxon>Cercophora</taxon>
    </lineage>
</organism>
<feature type="region of interest" description="Disordered" evidence="5">
    <location>
        <begin position="295"/>
        <end position="327"/>
    </location>
</feature>